<dbReference type="AlphaFoldDB" id="U2RGV6"/>
<evidence type="ECO:0000256" key="1">
    <source>
        <dbReference type="SAM" id="MobiDB-lite"/>
    </source>
</evidence>
<feature type="region of interest" description="Disordered" evidence="1">
    <location>
        <begin position="1"/>
        <end position="59"/>
    </location>
</feature>
<reference evidence="2" key="1">
    <citation type="submission" date="2013-08" db="EMBL/GenBank/DDBJ databases">
        <authorList>
            <person name="Durkin A.S."/>
            <person name="Haft D.R."/>
            <person name="McCorrison J."/>
            <person name="Torralba M."/>
            <person name="Gillis M."/>
            <person name="Haft D.H."/>
            <person name="Methe B."/>
            <person name="Sutton G."/>
            <person name="Nelson K.E."/>
        </authorList>
    </citation>
    <scope>NUCLEOTIDE SEQUENCE [LARGE SCALE GENOMIC DNA]</scope>
    <source>
        <strain evidence="2">F0233</strain>
    </source>
</reference>
<proteinExistence type="predicted"/>
<evidence type="ECO:0000313" key="2">
    <source>
        <dbReference type="EMBL" id="ERK52798.1"/>
    </source>
</evidence>
<gene>
    <name evidence="2" type="ORF">HMPREF0682_0468</name>
</gene>
<accession>U2RGV6</accession>
<feature type="non-terminal residue" evidence="2">
    <location>
        <position position="59"/>
    </location>
</feature>
<organism evidence="2 3">
    <name type="scientific">Propionibacterium acidifaciens F0233</name>
    <dbReference type="NCBI Taxonomy" id="553198"/>
    <lineage>
        <taxon>Bacteria</taxon>
        <taxon>Bacillati</taxon>
        <taxon>Actinomycetota</taxon>
        <taxon>Actinomycetes</taxon>
        <taxon>Propionibacteriales</taxon>
        <taxon>Propionibacteriaceae</taxon>
        <taxon>Propionibacterium</taxon>
    </lineage>
</organism>
<feature type="compositionally biased region" description="Gly residues" evidence="1">
    <location>
        <begin position="22"/>
        <end position="42"/>
    </location>
</feature>
<dbReference type="Proteomes" id="UP000017052">
    <property type="component" value="Unassembled WGS sequence"/>
</dbReference>
<dbReference type="EMBL" id="ACVN02000247">
    <property type="protein sequence ID" value="ERK52798.1"/>
    <property type="molecule type" value="Genomic_DNA"/>
</dbReference>
<sequence>MRVRARSRGRALVGSRRIGDVGVPGGRHGRGPPGGNDRGPLGGRHRRGGCGIGRPTRGG</sequence>
<feature type="compositionally biased region" description="Gly residues" evidence="1">
    <location>
        <begin position="49"/>
        <end position="59"/>
    </location>
</feature>
<name>U2RGV6_9ACTN</name>
<keyword evidence="3" id="KW-1185">Reference proteome</keyword>
<protein>
    <submittedName>
        <fullName evidence="2">Uncharacterized protein</fullName>
    </submittedName>
</protein>
<evidence type="ECO:0000313" key="3">
    <source>
        <dbReference type="Proteomes" id="UP000017052"/>
    </source>
</evidence>
<comment type="caution">
    <text evidence="2">The sequence shown here is derived from an EMBL/GenBank/DDBJ whole genome shotgun (WGS) entry which is preliminary data.</text>
</comment>